<dbReference type="InterPro" id="IPR041352">
    <property type="entry name" value="Mtd_N"/>
</dbReference>
<evidence type="ECO:0000313" key="3">
    <source>
        <dbReference type="Proteomes" id="UP000676565"/>
    </source>
</evidence>
<dbReference type="RefSeq" id="WP_210653465.1">
    <property type="nucleotide sequence ID" value="NZ_JAGKQQ010000001.1"/>
</dbReference>
<dbReference type="EMBL" id="JAGKQQ010000001">
    <property type="protein sequence ID" value="MBP3955383.1"/>
    <property type="molecule type" value="Genomic_DNA"/>
</dbReference>
<accession>A0ABS5BNT2</accession>
<comment type="caution">
    <text evidence="2">The sequence shown here is derived from an EMBL/GenBank/DDBJ whole genome shotgun (WGS) entry which is preliminary data.</text>
</comment>
<evidence type="ECO:0000313" key="2">
    <source>
        <dbReference type="EMBL" id="MBP3955383.1"/>
    </source>
</evidence>
<dbReference type="Proteomes" id="UP000676565">
    <property type="component" value="Unassembled WGS sequence"/>
</dbReference>
<proteinExistence type="predicted"/>
<evidence type="ECO:0000259" key="1">
    <source>
        <dbReference type="Pfam" id="PF18454"/>
    </source>
</evidence>
<protein>
    <recommendedName>
        <fullName evidence="1">Major tropism determinant N-terminal domain-containing protein</fullName>
    </recommendedName>
</protein>
<dbReference type="Gene3D" id="2.10.10.30">
    <property type="match status" value="1"/>
</dbReference>
<gene>
    <name evidence="2" type="ORF">J8F10_08830</name>
</gene>
<feature type="domain" description="Major tropism determinant N-terminal" evidence="1">
    <location>
        <begin position="7"/>
        <end position="42"/>
    </location>
</feature>
<organism evidence="2 3">
    <name type="scientific">Gemmata palustris</name>
    <dbReference type="NCBI Taxonomy" id="2822762"/>
    <lineage>
        <taxon>Bacteria</taxon>
        <taxon>Pseudomonadati</taxon>
        <taxon>Planctomycetota</taxon>
        <taxon>Planctomycetia</taxon>
        <taxon>Gemmatales</taxon>
        <taxon>Gemmataceae</taxon>
        <taxon>Gemmata</taxon>
    </lineage>
</organism>
<keyword evidence="3" id="KW-1185">Reference proteome</keyword>
<reference evidence="2 3" key="1">
    <citation type="submission" date="2021-04" db="EMBL/GenBank/DDBJ databases">
        <authorList>
            <person name="Ivanova A."/>
        </authorList>
    </citation>
    <scope>NUCLEOTIDE SEQUENCE [LARGE SCALE GENOMIC DNA]</scope>
    <source>
        <strain evidence="2 3">G18</strain>
    </source>
</reference>
<sequence>MTTTQTQLRRDTATNVQAATPAAGEPGYDSTNKRFIIGDGVTAGGIPHASFADVQKQGFAYSTVGGTANAITLTNSPAVTSYSGGCLKLQFKAANTNSGTTTVNVDGLGTKNIYKLYNGSLVALSAGDIVSGAIYEIAYDGTQFQIKGLPNAAPDAYPGAVTGALSGHPFALTVDFTTYSAYSLIIVEGNSSGLASNLALEVSSNGGGLYVPIGTSGAFGQTGAAFYRSYIVTQPSASGPAYAVGEQTGGKAAMSAAVNRVRIGNDNGYVFTGGSVILQPLTKR</sequence>
<name>A0ABS5BNT2_9BACT</name>
<dbReference type="Pfam" id="PF18454">
    <property type="entry name" value="Mtd_N"/>
    <property type="match status" value="1"/>
</dbReference>